<keyword evidence="2 4" id="KW-0863">Zinc-finger</keyword>
<dbReference type="GO" id="GO:0008270">
    <property type="term" value="F:zinc ion binding"/>
    <property type="evidence" value="ECO:0007669"/>
    <property type="project" value="UniProtKB-KW"/>
</dbReference>
<gene>
    <name evidence="6" type="ORF">LTR05_008407</name>
</gene>
<accession>A0AAN7Q7F5</accession>
<name>A0AAN7Q7F5_9EURO</name>
<feature type="domain" description="MYND-type" evidence="5">
    <location>
        <begin position="47"/>
        <end position="94"/>
    </location>
</feature>
<evidence type="ECO:0000256" key="2">
    <source>
        <dbReference type="ARBA" id="ARBA00022771"/>
    </source>
</evidence>
<evidence type="ECO:0000259" key="5">
    <source>
        <dbReference type="PROSITE" id="PS50865"/>
    </source>
</evidence>
<dbReference type="Proteomes" id="UP001309876">
    <property type="component" value="Unassembled WGS sequence"/>
</dbReference>
<organism evidence="6 7">
    <name type="scientific">Lithohypha guttulata</name>
    <dbReference type="NCBI Taxonomy" id="1690604"/>
    <lineage>
        <taxon>Eukaryota</taxon>
        <taxon>Fungi</taxon>
        <taxon>Dikarya</taxon>
        <taxon>Ascomycota</taxon>
        <taxon>Pezizomycotina</taxon>
        <taxon>Eurotiomycetes</taxon>
        <taxon>Chaetothyriomycetidae</taxon>
        <taxon>Chaetothyriales</taxon>
        <taxon>Trichomeriaceae</taxon>
        <taxon>Lithohypha</taxon>
    </lineage>
</organism>
<evidence type="ECO:0000313" key="6">
    <source>
        <dbReference type="EMBL" id="KAK5080703.1"/>
    </source>
</evidence>
<sequence>MTTSNGKLSSRTLLYIFESVIRVPDEAFQAAKFAKGQDPKTHAPVKCAVCQTPTTECCVGCSNVVYFADLTADRTYYCKKACQEQGWQKHKEECKKTRALVNQQTLQRAATLMQQAFYTFRLMSFDLSFKSLKWSENTLVLKEGAYEFCDILADFPHELTLNESQQTKQILLTMTSCSDTLISFHRVCVLFLKDAGMTKKIEEVPFLPKPGPRAWIFHGGDSTSHTTSHGKKSSRNFTLRVILVILRRRDNDITRH</sequence>
<dbReference type="InterPro" id="IPR002893">
    <property type="entry name" value="Znf_MYND"/>
</dbReference>
<dbReference type="Gene3D" id="6.10.140.2220">
    <property type="match status" value="1"/>
</dbReference>
<keyword evidence="1" id="KW-0479">Metal-binding</keyword>
<comment type="caution">
    <text evidence="6">The sequence shown here is derived from an EMBL/GenBank/DDBJ whole genome shotgun (WGS) entry which is preliminary data.</text>
</comment>
<dbReference type="PROSITE" id="PS50865">
    <property type="entry name" value="ZF_MYND_2"/>
    <property type="match status" value="1"/>
</dbReference>
<protein>
    <recommendedName>
        <fullName evidence="5">MYND-type domain-containing protein</fullName>
    </recommendedName>
</protein>
<reference evidence="6 7" key="1">
    <citation type="submission" date="2023-08" db="EMBL/GenBank/DDBJ databases">
        <title>Black Yeasts Isolated from many extreme environments.</title>
        <authorList>
            <person name="Coleine C."/>
            <person name="Stajich J.E."/>
            <person name="Selbmann L."/>
        </authorList>
    </citation>
    <scope>NUCLEOTIDE SEQUENCE [LARGE SCALE GENOMIC DNA]</scope>
    <source>
        <strain evidence="6 7">CCFEE 5910</strain>
    </source>
</reference>
<evidence type="ECO:0000256" key="1">
    <source>
        <dbReference type="ARBA" id="ARBA00022723"/>
    </source>
</evidence>
<dbReference type="AlphaFoldDB" id="A0AAN7Q7F5"/>
<keyword evidence="3" id="KW-0862">Zinc</keyword>
<keyword evidence="7" id="KW-1185">Reference proteome</keyword>
<dbReference type="EMBL" id="JAVRRJ010000012">
    <property type="protein sequence ID" value="KAK5080703.1"/>
    <property type="molecule type" value="Genomic_DNA"/>
</dbReference>
<evidence type="ECO:0000256" key="3">
    <source>
        <dbReference type="ARBA" id="ARBA00022833"/>
    </source>
</evidence>
<evidence type="ECO:0000313" key="7">
    <source>
        <dbReference type="Proteomes" id="UP001309876"/>
    </source>
</evidence>
<proteinExistence type="predicted"/>
<evidence type="ECO:0000256" key="4">
    <source>
        <dbReference type="PROSITE-ProRule" id="PRU00134"/>
    </source>
</evidence>